<evidence type="ECO:0000313" key="2">
    <source>
        <dbReference type="EMBL" id="PYF72870.1"/>
    </source>
</evidence>
<dbReference type="Gene3D" id="2.60.120.10">
    <property type="entry name" value="Jelly Rolls"/>
    <property type="match status" value="1"/>
</dbReference>
<dbReference type="CDD" id="cd00038">
    <property type="entry name" value="CAP_ED"/>
    <property type="match status" value="1"/>
</dbReference>
<comment type="caution">
    <text evidence="2">The sequence shown here is derived from an EMBL/GenBank/DDBJ whole genome shotgun (WGS) entry which is preliminary data.</text>
</comment>
<reference evidence="2 3" key="1">
    <citation type="submission" date="2018-06" db="EMBL/GenBank/DDBJ databases">
        <title>Genomic Encyclopedia of Archaeal and Bacterial Type Strains, Phase II (KMG-II): from individual species to whole genera.</title>
        <authorList>
            <person name="Goeker M."/>
        </authorList>
    </citation>
    <scope>NUCLEOTIDE SEQUENCE [LARGE SCALE GENOMIC DNA]</scope>
    <source>
        <strain evidence="2 3">DSM 27372</strain>
    </source>
</reference>
<organism evidence="2 3">
    <name type="scientific">Pedobacter nutrimenti</name>
    <dbReference type="NCBI Taxonomy" id="1241337"/>
    <lineage>
        <taxon>Bacteria</taxon>
        <taxon>Pseudomonadati</taxon>
        <taxon>Bacteroidota</taxon>
        <taxon>Sphingobacteriia</taxon>
        <taxon>Sphingobacteriales</taxon>
        <taxon>Sphingobacteriaceae</taxon>
        <taxon>Pedobacter</taxon>
    </lineage>
</organism>
<dbReference type="Proteomes" id="UP000248198">
    <property type="component" value="Unassembled WGS sequence"/>
</dbReference>
<dbReference type="InterPro" id="IPR018490">
    <property type="entry name" value="cNMP-bd_dom_sf"/>
</dbReference>
<dbReference type="RefSeq" id="WP_170123352.1">
    <property type="nucleotide sequence ID" value="NZ_QKLU01000005.1"/>
</dbReference>
<dbReference type="SUPFAM" id="SSF51206">
    <property type="entry name" value="cAMP-binding domain-like"/>
    <property type="match status" value="1"/>
</dbReference>
<evidence type="ECO:0000259" key="1">
    <source>
        <dbReference type="PROSITE" id="PS50042"/>
    </source>
</evidence>
<dbReference type="AlphaFoldDB" id="A0A318UBR6"/>
<sequence length="188" mass="22163">MKETLRNYLNTNIALAGKEIDEIVDLFYIKSVSSHTVLLSEGEISTELFFVNKGCLRTYYVNKYGREMTRYIGFENSMVTSISSFISQRPSLEFVEAVEDTELLAIGYSDFYQVLKTVPAWKRFYLRLLEYMYVYQDKRIEYLKTLSEKERYEKLLTEHPLYAHRLSDKILASYLDVREEILSGFKVS</sequence>
<name>A0A318UBR6_9SPHI</name>
<evidence type="ECO:0000313" key="3">
    <source>
        <dbReference type="Proteomes" id="UP000248198"/>
    </source>
</evidence>
<dbReference type="Pfam" id="PF00027">
    <property type="entry name" value="cNMP_binding"/>
    <property type="match status" value="1"/>
</dbReference>
<proteinExistence type="predicted"/>
<dbReference type="InterPro" id="IPR014710">
    <property type="entry name" value="RmlC-like_jellyroll"/>
</dbReference>
<keyword evidence="3" id="KW-1185">Reference proteome</keyword>
<protein>
    <submittedName>
        <fullName evidence="2">CRP-like cAMP-binding protein</fullName>
    </submittedName>
</protein>
<dbReference type="InterPro" id="IPR000595">
    <property type="entry name" value="cNMP-bd_dom"/>
</dbReference>
<feature type="domain" description="Cyclic nucleotide-binding" evidence="1">
    <location>
        <begin position="15"/>
        <end position="115"/>
    </location>
</feature>
<gene>
    <name evidence="2" type="ORF">B0O44_105243</name>
</gene>
<dbReference type="EMBL" id="QKLU01000005">
    <property type="protein sequence ID" value="PYF72870.1"/>
    <property type="molecule type" value="Genomic_DNA"/>
</dbReference>
<dbReference type="PROSITE" id="PS50042">
    <property type="entry name" value="CNMP_BINDING_3"/>
    <property type="match status" value="1"/>
</dbReference>
<accession>A0A318UBR6</accession>